<dbReference type="PANTHER" id="PTHR34386">
    <property type="entry name" value="GLUTAREDOXIN"/>
    <property type="match status" value="1"/>
</dbReference>
<dbReference type="GO" id="GO:0045454">
    <property type="term" value="P:cell redox homeostasis"/>
    <property type="evidence" value="ECO:0007669"/>
    <property type="project" value="TreeGrafter"/>
</dbReference>
<dbReference type="EMBL" id="CADCTA010000036">
    <property type="protein sequence ID" value="CAA9219706.1"/>
    <property type="molecule type" value="Genomic_DNA"/>
</dbReference>
<dbReference type="PROSITE" id="PS51354">
    <property type="entry name" value="GLUTAREDOXIN_2"/>
    <property type="match status" value="1"/>
</dbReference>
<dbReference type="AlphaFoldDB" id="A0A6J4HE60"/>
<dbReference type="PROSITE" id="PS00195">
    <property type="entry name" value="GLUTAREDOXIN_1"/>
    <property type="match status" value="1"/>
</dbReference>
<dbReference type="InterPro" id="IPR002109">
    <property type="entry name" value="Glutaredoxin"/>
</dbReference>
<organism evidence="2">
    <name type="scientific">uncultured Chthoniobacterales bacterium</name>
    <dbReference type="NCBI Taxonomy" id="1836801"/>
    <lineage>
        <taxon>Bacteria</taxon>
        <taxon>Pseudomonadati</taxon>
        <taxon>Verrucomicrobiota</taxon>
        <taxon>Spartobacteria</taxon>
        <taxon>Chthoniobacterales</taxon>
        <taxon>environmental samples</taxon>
    </lineage>
</organism>
<gene>
    <name evidence="2" type="ORF">AVDCRST_MAG42-498</name>
</gene>
<dbReference type="InterPro" id="IPR036249">
    <property type="entry name" value="Thioredoxin-like_sf"/>
</dbReference>
<evidence type="ECO:0000313" key="2">
    <source>
        <dbReference type="EMBL" id="CAA9219706.1"/>
    </source>
</evidence>
<feature type="domain" description="Glutaredoxin" evidence="1">
    <location>
        <begin position="10"/>
        <end position="65"/>
    </location>
</feature>
<accession>A0A6J4HE60</accession>
<name>A0A6J4HE60_9BACT</name>
<dbReference type="InterPro" id="IPR011767">
    <property type="entry name" value="GLR_AS"/>
</dbReference>
<proteinExistence type="predicted"/>
<dbReference type="GO" id="GO:0009055">
    <property type="term" value="F:electron transfer activity"/>
    <property type="evidence" value="ECO:0007669"/>
    <property type="project" value="TreeGrafter"/>
</dbReference>
<protein>
    <recommendedName>
        <fullName evidence="1">Glutaredoxin domain-containing protein</fullName>
    </recommendedName>
</protein>
<sequence>MRLVSMTPILYVKMGCPYCKAATDYLDERGIGYEKVDVRGSDSGMKKLQDLSGQTKTPTMDWNGEVLADFGTDELEEFLKDKVAA</sequence>
<dbReference type="Pfam" id="PF00462">
    <property type="entry name" value="Glutaredoxin"/>
    <property type="match status" value="1"/>
</dbReference>
<dbReference type="InterPro" id="IPR051548">
    <property type="entry name" value="Grx-like_ET"/>
</dbReference>
<dbReference type="CDD" id="cd02976">
    <property type="entry name" value="NrdH"/>
    <property type="match status" value="1"/>
</dbReference>
<dbReference type="Gene3D" id="3.40.30.10">
    <property type="entry name" value="Glutaredoxin"/>
    <property type="match status" value="1"/>
</dbReference>
<dbReference type="PANTHER" id="PTHR34386:SF1">
    <property type="entry name" value="GLUTAREDOXIN-LIKE PROTEIN NRDH"/>
    <property type="match status" value="1"/>
</dbReference>
<evidence type="ECO:0000259" key="1">
    <source>
        <dbReference type="Pfam" id="PF00462"/>
    </source>
</evidence>
<reference evidence="2" key="1">
    <citation type="submission" date="2020-02" db="EMBL/GenBank/DDBJ databases">
        <authorList>
            <person name="Meier V. D."/>
        </authorList>
    </citation>
    <scope>NUCLEOTIDE SEQUENCE</scope>
    <source>
        <strain evidence="2">AVDCRST_MAG42</strain>
    </source>
</reference>
<dbReference type="SUPFAM" id="SSF52833">
    <property type="entry name" value="Thioredoxin-like"/>
    <property type="match status" value="1"/>
</dbReference>